<accession>A0ABU3HRN6</accession>
<name>A0ABU3HRN6_9ACTN</name>
<keyword evidence="2" id="KW-1185">Reference proteome</keyword>
<proteinExistence type="predicted"/>
<evidence type="ECO:0000313" key="2">
    <source>
        <dbReference type="Proteomes" id="UP001181313"/>
    </source>
</evidence>
<gene>
    <name evidence="1" type="ORF">ROS62_00075</name>
</gene>
<organism evidence="1 2">
    <name type="scientific">Streptomyces althioticus subsp. attaecolombicae</name>
    <dbReference type="NCBI Taxonomy" id="3075534"/>
    <lineage>
        <taxon>Bacteria</taxon>
        <taxon>Bacillati</taxon>
        <taxon>Actinomycetota</taxon>
        <taxon>Actinomycetes</taxon>
        <taxon>Kitasatosporales</taxon>
        <taxon>Streptomycetaceae</taxon>
        <taxon>Streptomyces</taxon>
        <taxon>Streptomyces althioticus group</taxon>
    </lineage>
</organism>
<comment type="caution">
    <text evidence="1">The sequence shown here is derived from an EMBL/GenBank/DDBJ whole genome shotgun (WGS) entry which is preliminary data.</text>
</comment>
<dbReference type="RefSeq" id="WP_093547028.1">
    <property type="nucleotide sequence ID" value="NZ_JAVSGH010000001.1"/>
</dbReference>
<evidence type="ECO:0000313" key="1">
    <source>
        <dbReference type="EMBL" id="MDT3723363.1"/>
    </source>
</evidence>
<protein>
    <submittedName>
        <fullName evidence="1">Uncharacterized protein</fullName>
    </submittedName>
</protein>
<reference evidence="1" key="1">
    <citation type="submission" date="2024-05" db="EMBL/GenBank/DDBJ databases">
        <title>30 novel species of actinomycetes from the DSMZ collection.</title>
        <authorList>
            <person name="Nouioui I."/>
        </authorList>
    </citation>
    <scope>NUCLEOTIDE SEQUENCE</scope>
    <source>
        <strain evidence="1">DSM 41972</strain>
    </source>
</reference>
<sequence>MPRFRVVRSRAYPEDAITAPGRGPCRIPGAAGIEKAHTEVVARALEISGPVRYAGSDGAARTHFAGPGGTGWAGWGFESHSSHSAR</sequence>
<dbReference type="Proteomes" id="UP001181313">
    <property type="component" value="Unassembled WGS sequence"/>
</dbReference>
<dbReference type="EMBL" id="JAVSGH010000001">
    <property type="protein sequence ID" value="MDT3723363.1"/>
    <property type="molecule type" value="Genomic_DNA"/>
</dbReference>